<evidence type="ECO:0000313" key="1">
    <source>
        <dbReference type="EMBL" id="KAK5636466.1"/>
    </source>
</evidence>
<accession>A0AAN7V1G0</accession>
<name>A0AAN7V1G0_9PEZI</name>
<organism evidence="1 2">
    <name type="scientific">Xylaria bambusicola</name>
    <dbReference type="NCBI Taxonomy" id="326684"/>
    <lineage>
        <taxon>Eukaryota</taxon>
        <taxon>Fungi</taxon>
        <taxon>Dikarya</taxon>
        <taxon>Ascomycota</taxon>
        <taxon>Pezizomycotina</taxon>
        <taxon>Sordariomycetes</taxon>
        <taxon>Xylariomycetidae</taxon>
        <taxon>Xylariales</taxon>
        <taxon>Xylariaceae</taxon>
        <taxon>Xylaria</taxon>
    </lineage>
</organism>
<keyword evidence="2" id="KW-1185">Reference proteome</keyword>
<dbReference type="EMBL" id="JAWHQM010000071">
    <property type="protein sequence ID" value="KAK5636466.1"/>
    <property type="molecule type" value="Genomic_DNA"/>
</dbReference>
<proteinExistence type="predicted"/>
<evidence type="ECO:0000313" key="2">
    <source>
        <dbReference type="Proteomes" id="UP001305414"/>
    </source>
</evidence>
<sequence length="66" mass="7263">MVDPNVGAVLETSQRCISPRYVEPDVQQGALCGMVALTSAVKPSPFSAVTSKEIMLRKIRFFCFLK</sequence>
<comment type="caution">
    <text evidence="1">The sequence shown here is derived from an EMBL/GenBank/DDBJ whole genome shotgun (WGS) entry which is preliminary data.</text>
</comment>
<protein>
    <submittedName>
        <fullName evidence="1">Uncharacterized protein</fullName>
    </submittedName>
</protein>
<reference evidence="1 2" key="1">
    <citation type="submission" date="2023-10" db="EMBL/GenBank/DDBJ databases">
        <title>Draft genome sequence of Xylaria bambusicola isolate GMP-LS, the root and basal stem rot pathogen of sugarcane in Indonesia.</title>
        <authorList>
            <person name="Selvaraj P."/>
            <person name="Muralishankar V."/>
            <person name="Muruganantham S."/>
            <person name="Sp S."/>
            <person name="Haryani S."/>
            <person name="Lau K.J.X."/>
            <person name="Naqvi N.I."/>
        </authorList>
    </citation>
    <scope>NUCLEOTIDE SEQUENCE [LARGE SCALE GENOMIC DNA]</scope>
    <source>
        <strain evidence="1">GMP-LS</strain>
    </source>
</reference>
<dbReference type="AlphaFoldDB" id="A0AAN7V1G0"/>
<gene>
    <name evidence="1" type="ORF">RRF57_012178</name>
</gene>
<dbReference type="Proteomes" id="UP001305414">
    <property type="component" value="Unassembled WGS sequence"/>
</dbReference>